<evidence type="ECO:0000313" key="2">
    <source>
        <dbReference type="EMBL" id="KAJ7381838.1"/>
    </source>
</evidence>
<keyword evidence="3" id="KW-1185">Reference proteome</keyword>
<protein>
    <submittedName>
        <fullName evidence="2">Pre-rRNA processing and 40S ribosomal subunit assembly</fullName>
    </submittedName>
</protein>
<dbReference type="EMBL" id="MU825989">
    <property type="protein sequence ID" value="KAJ7381838.1"/>
    <property type="molecule type" value="Genomic_DNA"/>
</dbReference>
<comment type="caution">
    <text evidence="2">The sequence shown here is derived from an EMBL/GenBank/DDBJ whole genome shotgun (WGS) entry which is preliminary data.</text>
</comment>
<dbReference type="Proteomes" id="UP001163046">
    <property type="component" value="Unassembled WGS sequence"/>
</dbReference>
<dbReference type="Pfam" id="PF21021">
    <property type="entry name" value="FAF1"/>
    <property type="match status" value="1"/>
</dbReference>
<gene>
    <name evidence="2" type="primary">FAF1_4</name>
    <name evidence="2" type="ORF">OS493_038737</name>
</gene>
<feature type="domain" description="Fas-associated factor 1/2-like UAS" evidence="1">
    <location>
        <begin position="18"/>
        <end position="97"/>
    </location>
</feature>
<name>A0A9X0D131_9CNID</name>
<accession>A0A9X0D131</accession>
<dbReference type="InterPro" id="IPR049483">
    <property type="entry name" value="FAF1_2-like_UAS"/>
</dbReference>
<dbReference type="Gene3D" id="3.40.30.10">
    <property type="entry name" value="Glutaredoxin"/>
    <property type="match status" value="1"/>
</dbReference>
<sequence length="101" mass="11619">MAHSLKRSRKLAEPQLKSQLICSETIVNYISGNFVTWAWDMTHDTNRTRFLDMVTQHFGSVAASTVRGFGAEQYPLLLVGLKIDQRWKFAQFLQGKEEFPV</sequence>
<evidence type="ECO:0000313" key="3">
    <source>
        <dbReference type="Proteomes" id="UP001163046"/>
    </source>
</evidence>
<dbReference type="AlphaFoldDB" id="A0A9X0D131"/>
<organism evidence="2 3">
    <name type="scientific">Desmophyllum pertusum</name>
    <dbReference type="NCBI Taxonomy" id="174260"/>
    <lineage>
        <taxon>Eukaryota</taxon>
        <taxon>Metazoa</taxon>
        <taxon>Cnidaria</taxon>
        <taxon>Anthozoa</taxon>
        <taxon>Hexacorallia</taxon>
        <taxon>Scleractinia</taxon>
        <taxon>Caryophylliina</taxon>
        <taxon>Caryophylliidae</taxon>
        <taxon>Desmophyllum</taxon>
    </lineage>
</organism>
<reference evidence="2" key="1">
    <citation type="submission" date="2023-01" db="EMBL/GenBank/DDBJ databases">
        <title>Genome assembly of the deep-sea coral Lophelia pertusa.</title>
        <authorList>
            <person name="Herrera S."/>
            <person name="Cordes E."/>
        </authorList>
    </citation>
    <scope>NUCLEOTIDE SEQUENCE</scope>
    <source>
        <strain evidence="2">USNM1676648</strain>
        <tissue evidence="2">Polyp</tissue>
    </source>
</reference>
<dbReference type="OrthoDB" id="1920064at2759"/>
<proteinExistence type="predicted"/>
<evidence type="ECO:0000259" key="1">
    <source>
        <dbReference type="Pfam" id="PF21021"/>
    </source>
</evidence>